<organism evidence="1">
    <name type="scientific">viral metagenome</name>
    <dbReference type="NCBI Taxonomy" id="1070528"/>
    <lineage>
        <taxon>unclassified sequences</taxon>
        <taxon>metagenomes</taxon>
        <taxon>organismal metagenomes</taxon>
    </lineage>
</organism>
<evidence type="ECO:0000313" key="1">
    <source>
        <dbReference type="EMBL" id="QHU03226.1"/>
    </source>
</evidence>
<accession>A0A6C0JEM5</accession>
<name>A0A6C0JEM5_9ZZZZ</name>
<dbReference type="EMBL" id="MN740373">
    <property type="protein sequence ID" value="QHU03226.1"/>
    <property type="molecule type" value="Genomic_DNA"/>
</dbReference>
<proteinExistence type="predicted"/>
<dbReference type="AlphaFoldDB" id="A0A6C0JEM5"/>
<reference evidence="1" key="1">
    <citation type="journal article" date="2020" name="Nature">
        <title>Giant virus diversity and host interactions through global metagenomics.</title>
        <authorList>
            <person name="Schulz F."/>
            <person name="Roux S."/>
            <person name="Paez-Espino D."/>
            <person name="Jungbluth S."/>
            <person name="Walsh D.A."/>
            <person name="Denef V.J."/>
            <person name="McMahon K.D."/>
            <person name="Konstantinidis K.T."/>
            <person name="Eloe-Fadrosh E.A."/>
            <person name="Kyrpides N.C."/>
            <person name="Woyke T."/>
        </authorList>
    </citation>
    <scope>NUCLEOTIDE SEQUENCE</scope>
    <source>
        <strain evidence="1">GVMAG-M-3300026093-6</strain>
    </source>
</reference>
<protein>
    <submittedName>
        <fullName evidence="1">Uncharacterized protein</fullName>
    </submittedName>
</protein>
<sequence length="163" mass="19415">MKWFCIKSNKIKSIDKANDNLEFVYHGTLNDFDPNNINSPSWFSIEEDQSVKWIYYKYKKNKCLGLKTGYLHKFRLKRKPNLLDINTNSDYRLEINANGNYYFSQKLINGDYGNHDGYINLEDQAELMLCNPSKFLEILETTKIQIERVYDLNYQKTSKGWRL</sequence>